<protein>
    <submittedName>
        <fullName evidence="1">Uncharacterized protein</fullName>
    </submittedName>
</protein>
<accession>R7ZSV5</accession>
<evidence type="ECO:0000313" key="2">
    <source>
        <dbReference type="Proteomes" id="UP000013909"/>
    </source>
</evidence>
<dbReference type="AlphaFoldDB" id="R7ZSV5"/>
<dbReference type="Proteomes" id="UP000013909">
    <property type="component" value="Unassembled WGS sequence"/>
</dbReference>
<keyword evidence="2" id="KW-1185">Reference proteome</keyword>
<dbReference type="OrthoDB" id="655382at2"/>
<sequence length="217" mass="25429">MAQTPVNDSLYVASYQKMRAFFPEVHTGAQYARSQTSVAGHPYFGPNAMEYGIVTIQGFEFSNVPLQYDLFDEILVTLTPARGQRTIMNPERISAFELGDGSRFVKKNNVEGFFFHRNGFYREIATGQQNLYCKHYKEITKDSSPLNPYMSYLEVKRFFIEKDGIMYLIRRKKDSYRLLSINRKEIRPRIKEPRLKFKRDKEAYLLVLVNFANEKTN</sequence>
<organism evidence="1 2">
    <name type="scientific">Lunatimonas lonarensis</name>
    <dbReference type="NCBI Taxonomy" id="1232681"/>
    <lineage>
        <taxon>Bacteria</taxon>
        <taxon>Pseudomonadati</taxon>
        <taxon>Bacteroidota</taxon>
        <taxon>Cytophagia</taxon>
        <taxon>Cytophagales</taxon>
        <taxon>Cyclobacteriaceae</taxon>
    </lineage>
</organism>
<proteinExistence type="predicted"/>
<dbReference type="STRING" id="1232681.ADIS_2418"/>
<comment type="caution">
    <text evidence="1">The sequence shown here is derived from an EMBL/GenBank/DDBJ whole genome shotgun (WGS) entry which is preliminary data.</text>
</comment>
<dbReference type="RefSeq" id="WP_010854555.1">
    <property type="nucleotide sequence ID" value="NZ_AQHR01000066.1"/>
</dbReference>
<gene>
    <name evidence="1" type="ORF">ADIS_2418</name>
</gene>
<evidence type="ECO:0000313" key="1">
    <source>
        <dbReference type="EMBL" id="EON77108.1"/>
    </source>
</evidence>
<reference evidence="1 2" key="1">
    <citation type="submission" date="2013-02" db="EMBL/GenBank/DDBJ databases">
        <title>A novel strain isolated from Lonar lake, Maharashtra, India.</title>
        <authorList>
            <person name="Singh A."/>
        </authorList>
    </citation>
    <scope>NUCLEOTIDE SEQUENCE [LARGE SCALE GENOMIC DNA]</scope>
    <source>
        <strain evidence="1 2">AK24</strain>
    </source>
</reference>
<dbReference type="EMBL" id="AQHR01000066">
    <property type="protein sequence ID" value="EON77108.1"/>
    <property type="molecule type" value="Genomic_DNA"/>
</dbReference>
<name>R7ZSV5_9BACT</name>